<feature type="domain" description="Dockerin" evidence="2">
    <location>
        <begin position="891"/>
        <end position="953"/>
    </location>
</feature>
<dbReference type="PANTHER" id="PTHR45661">
    <property type="entry name" value="SURFACE ANTIGEN"/>
    <property type="match status" value="1"/>
</dbReference>
<dbReference type="Gene3D" id="1.10.1330.10">
    <property type="entry name" value="Dockerin domain"/>
    <property type="match status" value="1"/>
</dbReference>
<dbReference type="InterPro" id="IPR053139">
    <property type="entry name" value="Surface_bspA-like"/>
</dbReference>
<dbReference type="SUPFAM" id="SSF63446">
    <property type="entry name" value="Type I dockerin domain"/>
    <property type="match status" value="1"/>
</dbReference>
<dbReference type="InterPro" id="IPR002105">
    <property type="entry name" value="Dockerin_1_rpt"/>
</dbReference>
<protein>
    <submittedName>
        <fullName evidence="3">Leucine rich repeat (LRR) protein</fullName>
    </submittedName>
</protein>
<evidence type="ECO:0000259" key="2">
    <source>
        <dbReference type="PROSITE" id="PS51766"/>
    </source>
</evidence>
<dbReference type="Pfam" id="PF00404">
    <property type="entry name" value="Dockerin_1"/>
    <property type="match status" value="1"/>
</dbReference>
<dbReference type="OrthoDB" id="1814257at2"/>
<dbReference type="InterPro" id="IPR016134">
    <property type="entry name" value="Dockerin_dom"/>
</dbReference>
<gene>
    <name evidence="3" type="ORF">IE37_00651</name>
</gene>
<dbReference type="AlphaFoldDB" id="A0A315Y3B7"/>
<dbReference type="Gene3D" id="3.80.10.10">
    <property type="entry name" value="Ribonuclease Inhibitor"/>
    <property type="match status" value="3"/>
</dbReference>
<reference evidence="3 4" key="1">
    <citation type="submission" date="2018-05" db="EMBL/GenBank/DDBJ databases">
        <title>The Hungate 1000. A catalogue of reference genomes from the rumen microbiome.</title>
        <authorList>
            <person name="Kelly W."/>
        </authorList>
    </citation>
    <scope>NUCLEOTIDE SEQUENCE [LARGE SCALE GENOMIC DNA]</scope>
    <source>
        <strain evidence="3 4">SAb67</strain>
    </source>
</reference>
<dbReference type="PROSITE" id="PS51766">
    <property type="entry name" value="DOCKERIN"/>
    <property type="match status" value="1"/>
</dbReference>
<dbReference type="CDD" id="cd14256">
    <property type="entry name" value="Dockerin_I"/>
    <property type="match status" value="1"/>
</dbReference>
<evidence type="ECO:0000313" key="4">
    <source>
        <dbReference type="Proteomes" id="UP000245720"/>
    </source>
</evidence>
<dbReference type="InterPro" id="IPR036439">
    <property type="entry name" value="Dockerin_dom_sf"/>
</dbReference>
<evidence type="ECO:0000313" key="3">
    <source>
        <dbReference type="EMBL" id="PWJ14666.1"/>
    </source>
</evidence>
<sequence>MKIKRVISILAALTVITSSVLAVPFNAAAETVSETEAAVEYNFNSAMYSETEDGVTYNIFKGGYAAVHYVDNHDIEEFTVPDTIQNTPVVGIEWGAFRDCKNIKKLSLGKNVSVIDWYDAAEQTIEEIAVTEDNKSFTVVDGILYSKDMKTVVAFPPSNSATEVKIADEAEKIGDCAFVCCKNLKKVVLNDNIKEIGAFAFWGCSALSDIALPNGIKEIKAQTFAGCTSLSDIDIPESVESMNDGAFNDAGCIKTEDGIYYVDNWAVGSDKDIERGDIRYGTVGTIMGLFTSTTKLKVVTVPSTVKHLSSYLVFGINVPLESITFCNDAIPDRCLVCFGLKEVNIIDPDCRIADSATSIPSYWKEVKESEPEAVKETEYVLKHSKVTSSSTGSHTSTKVINTKLFEIDEEGNILPVEGHTTQEDVDNLSEEEKERIKNSIDAINEKTEEISVRYSAPIKIGNPAKYDTLIVGQAGSTAEEYALKYRRCFEAIPHPVTGVGPEIVEDMENGIVYWIYNSEFAKARISANRVADKNAVPKEITIPESVNNVPVKSLGVVQSKSDIIHIPATVEDYIIYVDSAEDGAAYYDVDKDNPYLTSVDGIIYSKDMTKLIRVPSRYAGKKIVVPDGVKTIDNFAFFSLDNVESIELPDSVEVIGRCAFSASRKLETVNLSENLDILSDNAFSECTALKNVTIPESVKYVGCDAFTGTSIVKYENGLGYLDGWFVGTEKSSTAYYKGDIAIKEGTVGVASFGATGNVTIPNSVTKMSWEMIADYSTNLLRADVYSHVLDYDAFKNAVYLKDIYIYDPECEICAGDQTIRAKHYEWSSGLVGLQEVSYHKQYSDARTYAKELEEYNGRILKDTVIHGYKGSTAEAYAQMYGLKFEVIDDAEMYKNGDLNGDGQFNVGDLVLMNRYILGTYTFNEKQFKSADLNGDGNADVFDVIEFRMKILAD</sequence>
<evidence type="ECO:0000256" key="1">
    <source>
        <dbReference type="SAM" id="SignalP"/>
    </source>
</evidence>
<dbReference type="RefSeq" id="WP_109725536.1">
    <property type="nucleotide sequence ID" value="NZ_QGDI01000002.1"/>
</dbReference>
<dbReference type="GO" id="GO:0000272">
    <property type="term" value="P:polysaccharide catabolic process"/>
    <property type="evidence" value="ECO:0007669"/>
    <property type="project" value="InterPro"/>
</dbReference>
<accession>A0A315Y3B7</accession>
<dbReference type="GO" id="GO:0004553">
    <property type="term" value="F:hydrolase activity, hydrolyzing O-glycosyl compounds"/>
    <property type="evidence" value="ECO:0007669"/>
    <property type="project" value="InterPro"/>
</dbReference>
<dbReference type="Proteomes" id="UP000245720">
    <property type="component" value="Unassembled WGS sequence"/>
</dbReference>
<dbReference type="EMBL" id="QGDI01000002">
    <property type="protein sequence ID" value="PWJ14666.1"/>
    <property type="molecule type" value="Genomic_DNA"/>
</dbReference>
<dbReference type="InterPro" id="IPR032675">
    <property type="entry name" value="LRR_dom_sf"/>
</dbReference>
<comment type="caution">
    <text evidence="3">The sequence shown here is derived from an EMBL/GenBank/DDBJ whole genome shotgun (WGS) entry which is preliminary data.</text>
</comment>
<dbReference type="Pfam" id="PF13306">
    <property type="entry name" value="LRR_5"/>
    <property type="match status" value="4"/>
</dbReference>
<feature type="chain" id="PRO_5038771523" evidence="1">
    <location>
        <begin position="23"/>
        <end position="953"/>
    </location>
</feature>
<dbReference type="InterPro" id="IPR026906">
    <property type="entry name" value="LRR_5"/>
</dbReference>
<feature type="signal peptide" evidence="1">
    <location>
        <begin position="1"/>
        <end position="22"/>
    </location>
</feature>
<name>A0A315Y3B7_RUMFL</name>
<organism evidence="3 4">
    <name type="scientific">Ruminococcus flavefaciens</name>
    <dbReference type="NCBI Taxonomy" id="1265"/>
    <lineage>
        <taxon>Bacteria</taxon>
        <taxon>Bacillati</taxon>
        <taxon>Bacillota</taxon>
        <taxon>Clostridia</taxon>
        <taxon>Eubacteriales</taxon>
        <taxon>Oscillospiraceae</taxon>
        <taxon>Ruminococcus</taxon>
    </lineage>
</organism>
<dbReference type="PANTHER" id="PTHR45661:SF3">
    <property type="entry name" value="IG-LIKE DOMAIN-CONTAINING PROTEIN"/>
    <property type="match status" value="1"/>
</dbReference>
<proteinExistence type="predicted"/>
<dbReference type="SUPFAM" id="SSF52058">
    <property type="entry name" value="L domain-like"/>
    <property type="match status" value="1"/>
</dbReference>
<keyword evidence="1" id="KW-0732">Signal</keyword>